<evidence type="ECO:0000313" key="2">
    <source>
        <dbReference type="Proteomes" id="UP000262524"/>
    </source>
</evidence>
<protein>
    <submittedName>
        <fullName evidence="1">Uncharacterized protein</fullName>
    </submittedName>
</protein>
<dbReference type="EMBL" id="QSOE01000002">
    <property type="protein sequence ID" value="RGI92557.1"/>
    <property type="molecule type" value="Genomic_DNA"/>
</dbReference>
<organism evidence="1 2">
    <name type="scientific">Anaerobutyricum hallii</name>
    <dbReference type="NCBI Taxonomy" id="39488"/>
    <lineage>
        <taxon>Bacteria</taxon>
        <taxon>Bacillati</taxon>
        <taxon>Bacillota</taxon>
        <taxon>Clostridia</taxon>
        <taxon>Lachnospirales</taxon>
        <taxon>Lachnospiraceae</taxon>
        <taxon>Anaerobutyricum</taxon>
    </lineage>
</organism>
<sequence length="63" mass="7152">MGLFNFFFGMTNACLNFQQFHSQPTQPKNSSRERRHPIFVALDQGLNVSVEANIQPAVIESQI</sequence>
<proteinExistence type="predicted"/>
<comment type="caution">
    <text evidence="1">The sequence shown here is derived from an EMBL/GenBank/DDBJ whole genome shotgun (WGS) entry which is preliminary data.</text>
</comment>
<reference evidence="1 2" key="1">
    <citation type="submission" date="2018-08" db="EMBL/GenBank/DDBJ databases">
        <title>A genome reference for cultivated species of the human gut microbiota.</title>
        <authorList>
            <person name="Zou Y."/>
            <person name="Xue W."/>
            <person name="Luo G."/>
        </authorList>
    </citation>
    <scope>NUCLEOTIDE SEQUENCE [LARGE SCALE GENOMIC DNA]</scope>
    <source>
        <strain evidence="1 2">TM10-1AC</strain>
    </source>
</reference>
<dbReference type="Proteomes" id="UP000262524">
    <property type="component" value="Unassembled WGS sequence"/>
</dbReference>
<accession>A0A374NXW5</accession>
<evidence type="ECO:0000313" key="1">
    <source>
        <dbReference type="EMBL" id="RGI92557.1"/>
    </source>
</evidence>
<dbReference type="AlphaFoldDB" id="A0A374NXW5"/>
<gene>
    <name evidence="1" type="ORF">DXD91_00785</name>
</gene>
<name>A0A374NXW5_9FIRM</name>